<proteinExistence type="predicted"/>
<dbReference type="eggNOG" id="ENOG5032Z8Q">
    <property type="taxonomic scope" value="Bacteria"/>
</dbReference>
<dbReference type="HOGENOM" id="CLU_141082_0_0_11"/>
<dbReference type="OrthoDB" id="3778270at2"/>
<dbReference type="Pfam" id="PF04075">
    <property type="entry name" value="F420H2_quin_red"/>
    <property type="match status" value="1"/>
</dbReference>
<evidence type="ECO:0000313" key="1">
    <source>
        <dbReference type="EMBL" id="ADJ50876.1"/>
    </source>
</evidence>
<protein>
    <recommendedName>
        <fullName evidence="3">Nitroreductase</fullName>
    </recommendedName>
</protein>
<accession>A0A0H3DJM3</accession>
<dbReference type="Proteomes" id="UP000000328">
    <property type="component" value="Chromosome"/>
</dbReference>
<dbReference type="Gene3D" id="2.30.110.10">
    <property type="entry name" value="Electron Transport, Fmn-binding Protein, Chain A"/>
    <property type="match status" value="1"/>
</dbReference>
<dbReference type="KEGG" id="amd:AMED_9187"/>
<dbReference type="EMBL" id="CP002000">
    <property type="protein sequence ID" value="ADJ50876.1"/>
    <property type="molecule type" value="Genomic_DNA"/>
</dbReference>
<evidence type="ECO:0000313" key="2">
    <source>
        <dbReference type="Proteomes" id="UP000000328"/>
    </source>
</evidence>
<evidence type="ECO:0008006" key="3">
    <source>
        <dbReference type="Google" id="ProtNLM"/>
    </source>
</evidence>
<dbReference type="InterPro" id="IPR012349">
    <property type="entry name" value="Split_barrel_FMN-bd"/>
</dbReference>
<organism evidence="1 2">
    <name type="scientific">Amycolatopsis mediterranei (strain U-32)</name>
    <dbReference type="NCBI Taxonomy" id="749927"/>
    <lineage>
        <taxon>Bacteria</taxon>
        <taxon>Bacillati</taxon>
        <taxon>Actinomycetota</taxon>
        <taxon>Actinomycetes</taxon>
        <taxon>Pseudonocardiales</taxon>
        <taxon>Pseudonocardiaceae</taxon>
        <taxon>Amycolatopsis</taxon>
    </lineage>
</organism>
<dbReference type="InterPro" id="IPR004378">
    <property type="entry name" value="F420H2_quin_Rdtase"/>
</dbReference>
<dbReference type="AlphaFoldDB" id="A0A0H3DJM3"/>
<reference evidence="1 2" key="1">
    <citation type="journal article" date="2010" name="Cell Res.">
        <title>Complete genome sequence of the rifamycin SV-producing Amycolatopsis mediterranei U32 revealed its genetic characteristics in phylogeny and metabolism.</title>
        <authorList>
            <person name="Zhao W."/>
            <person name="Zhong Y."/>
            <person name="Yuan H."/>
            <person name="Wang J."/>
            <person name="Zheng H."/>
            <person name="Wang Y."/>
            <person name="Cen X."/>
            <person name="Xu F."/>
            <person name="Bai J."/>
            <person name="Han X."/>
            <person name="Lu G."/>
            <person name="Zhu Y."/>
            <person name="Shao Z."/>
            <person name="Yan H."/>
            <person name="Li C."/>
            <person name="Peng N."/>
            <person name="Zhang Z."/>
            <person name="Zhang Y."/>
            <person name="Lin W."/>
            <person name="Fan Y."/>
            <person name="Qin Z."/>
            <person name="Hu Y."/>
            <person name="Zhu B."/>
            <person name="Wang S."/>
            <person name="Ding X."/>
            <person name="Zhao G.P."/>
        </authorList>
    </citation>
    <scope>NUCLEOTIDE SEQUENCE [LARGE SCALE GENOMIC DNA]</scope>
    <source>
        <strain evidence="2">U-32</strain>
    </source>
</reference>
<sequence length="128" mass="14633">MPRMVLPKGLARFNRVVTNRINKHVVGWAPGFGLLVHKGRKSGREYRTPLNVFRTGDGFVVALTYGPDTDWVKNVLAAESCTIITQRKNYRVHSPELVHDESRRAMPTPVRQFLGLLNVHDFLLLKRD</sequence>
<dbReference type="PATRIC" id="fig|749927.5.peg.9535"/>
<name>A0A0H3DJM3_AMYMU</name>
<dbReference type="NCBIfam" id="TIGR00026">
    <property type="entry name" value="hi_GC_TIGR00026"/>
    <property type="match status" value="1"/>
</dbReference>
<dbReference type="GO" id="GO:0016491">
    <property type="term" value="F:oxidoreductase activity"/>
    <property type="evidence" value="ECO:0007669"/>
    <property type="project" value="InterPro"/>
</dbReference>
<gene>
    <name evidence="1" type="ordered locus">AMED_9187</name>
</gene>